<feature type="domain" description="Transposase IS110-like N-terminal" evidence="1">
    <location>
        <begin position="6"/>
        <end position="147"/>
    </location>
</feature>
<dbReference type="PATRIC" id="fig|626887.3.peg.683"/>
<name>N6W2I4_9GAMM</name>
<dbReference type="OrthoDB" id="5289737at2"/>
<evidence type="ECO:0000313" key="4">
    <source>
        <dbReference type="Proteomes" id="UP000013165"/>
    </source>
</evidence>
<gene>
    <name evidence="3" type="ORF">J057_03485</name>
</gene>
<dbReference type="RefSeq" id="WP_004583245.1">
    <property type="nucleotide sequence ID" value="NZ_AP028878.1"/>
</dbReference>
<dbReference type="HOGENOM" id="CLU_036902_3_1_6"/>
<dbReference type="InterPro" id="IPR003346">
    <property type="entry name" value="Transposase_20"/>
</dbReference>
<dbReference type="GO" id="GO:0004803">
    <property type="term" value="F:transposase activity"/>
    <property type="evidence" value="ECO:0007669"/>
    <property type="project" value="InterPro"/>
</dbReference>
<dbReference type="NCBIfam" id="NF033542">
    <property type="entry name" value="transpos_IS110"/>
    <property type="match status" value="1"/>
</dbReference>
<dbReference type="Proteomes" id="UP000013165">
    <property type="component" value="Unassembled WGS sequence"/>
</dbReference>
<dbReference type="GO" id="GO:0006313">
    <property type="term" value="P:DNA transposition"/>
    <property type="evidence" value="ECO:0007669"/>
    <property type="project" value="InterPro"/>
</dbReference>
<feature type="domain" description="Transposase IS116/IS110/IS902 C-terminal" evidence="2">
    <location>
        <begin position="214"/>
        <end position="293"/>
    </location>
</feature>
<accession>N6W2I4</accession>
<evidence type="ECO:0000259" key="1">
    <source>
        <dbReference type="Pfam" id="PF01548"/>
    </source>
</evidence>
<keyword evidence="4" id="KW-1185">Reference proteome</keyword>
<reference evidence="3 4" key="1">
    <citation type="journal article" date="2013" name="Genome Announc.">
        <title>Genome Sequence of the Polycyclic Aromatic Hydrocarbon-Degrading Bacterium Strain Marinobacter nanhaiticus D15-8WT.</title>
        <authorList>
            <person name="Cui Z."/>
            <person name="Gao W."/>
            <person name="Li Q."/>
            <person name="Xu G."/>
            <person name="Zheng L."/>
        </authorList>
    </citation>
    <scope>NUCLEOTIDE SEQUENCE [LARGE SCALE GENOMIC DNA]</scope>
    <source>
        <strain evidence="3 4">D15-8W</strain>
    </source>
</reference>
<evidence type="ECO:0000259" key="2">
    <source>
        <dbReference type="Pfam" id="PF02371"/>
    </source>
</evidence>
<dbReference type="STRING" id="626887.J057_03485"/>
<dbReference type="eggNOG" id="COG3547">
    <property type="taxonomic scope" value="Bacteria"/>
</dbReference>
<dbReference type="Pfam" id="PF02371">
    <property type="entry name" value="Transposase_20"/>
    <property type="match status" value="1"/>
</dbReference>
<dbReference type="Pfam" id="PF01548">
    <property type="entry name" value="DEDD_Tnp_IS110"/>
    <property type="match status" value="1"/>
</dbReference>
<dbReference type="AlphaFoldDB" id="N6W2I4"/>
<evidence type="ECO:0000313" key="3">
    <source>
        <dbReference type="EMBL" id="ENO16735.1"/>
    </source>
</evidence>
<dbReference type="PANTHER" id="PTHR33055">
    <property type="entry name" value="TRANSPOSASE FOR INSERTION SEQUENCE ELEMENT IS1111A"/>
    <property type="match status" value="1"/>
</dbReference>
<dbReference type="EMBL" id="APLQ01000010">
    <property type="protein sequence ID" value="ENO16735.1"/>
    <property type="molecule type" value="Genomic_DNA"/>
</dbReference>
<dbReference type="InterPro" id="IPR047650">
    <property type="entry name" value="Transpos_IS110"/>
</dbReference>
<proteinExistence type="predicted"/>
<dbReference type="GO" id="GO:0003677">
    <property type="term" value="F:DNA binding"/>
    <property type="evidence" value="ECO:0007669"/>
    <property type="project" value="InterPro"/>
</dbReference>
<sequence length="340" mass="38394">MTVSVIGLDIAKNTFQVHGVDEQGQRVVNRSLKRHQLRQWFATLDRAEDCVVGMEACGTCHYWARELEKLGYRPRIMKAAFVKPFRRGQKNDARDAEAICEAVQRPSMRFVPLKTVEQQAMLGLLQVRERLIRERTRLINQTRALLLEQGISIGLGRKRFRETLPDILEDGENDLPMLLRDTVADIYDDYRVLEGRIERLTRRIEAVARQDKVCQRLQALEGVGALTATLLRALIGDAKPFRCGRDFAAYLGLTPRQHSSGDKERLLSITKAGNGLLRRFLVHGARAALQRVGDKQDARSAWLQGLLRRRPHNVVVVALAAKNARIALAMVKGDSAYTPA</sequence>
<dbReference type="PANTHER" id="PTHR33055:SF3">
    <property type="entry name" value="PUTATIVE TRANSPOSASE FOR IS117-RELATED"/>
    <property type="match status" value="1"/>
</dbReference>
<protein>
    <submittedName>
        <fullName evidence="3">IS110 family transposase</fullName>
    </submittedName>
</protein>
<comment type="caution">
    <text evidence="3">The sequence shown here is derived from an EMBL/GenBank/DDBJ whole genome shotgun (WGS) entry which is preliminary data.</text>
</comment>
<dbReference type="InterPro" id="IPR002525">
    <property type="entry name" value="Transp_IS110-like_N"/>
</dbReference>
<organism evidence="3 4">
    <name type="scientific">Marinobacter nanhaiticus D15-8W</name>
    <dbReference type="NCBI Taxonomy" id="626887"/>
    <lineage>
        <taxon>Bacteria</taxon>
        <taxon>Pseudomonadati</taxon>
        <taxon>Pseudomonadota</taxon>
        <taxon>Gammaproteobacteria</taxon>
        <taxon>Pseudomonadales</taxon>
        <taxon>Marinobacteraceae</taxon>
        <taxon>Marinobacter</taxon>
    </lineage>
</organism>